<reference evidence="1 2" key="1">
    <citation type="journal article" date="2012" name="J. Bacteriol.">
        <title>Genome Sequence of "Candidatus Nitrosoarchaeum limnia" BG20, a Low-Salinity Ammonia-Oxidizing Archaeon from the San Francisco Bay Estuary.</title>
        <authorList>
            <person name="Mosier A.C."/>
            <person name="Allen E.E."/>
            <person name="Kim M."/>
            <person name="Ferriera S."/>
            <person name="Francis C.A."/>
        </authorList>
    </citation>
    <scope>NUCLEOTIDE SEQUENCE [LARGE SCALE GENOMIC DNA]</scope>
    <source>
        <strain evidence="1 2">BG20</strain>
    </source>
</reference>
<comment type="caution">
    <text evidence="1">The sequence shown here is derived from an EMBL/GenBank/DDBJ whole genome shotgun (WGS) entry which is preliminary data.</text>
</comment>
<organism evidence="1 2">
    <name type="scientific">Candidatus Nitrosarchaeum limnium BG20</name>
    <dbReference type="NCBI Taxonomy" id="859192"/>
    <lineage>
        <taxon>Archaea</taxon>
        <taxon>Nitrososphaerota</taxon>
        <taxon>Nitrososphaeria</taxon>
        <taxon>Nitrosopumilales</taxon>
        <taxon>Nitrosopumilaceae</taxon>
        <taxon>Nitrosarchaeum</taxon>
    </lineage>
</organism>
<dbReference type="AlphaFoldDB" id="S2EP18"/>
<evidence type="ECO:0000313" key="2">
    <source>
        <dbReference type="Proteomes" id="UP000014065"/>
    </source>
</evidence>
<name>S2EP18_9ARCH</name>
<gene>
    <name evidence="1" type="ORF">BG20_I0560</name>
</gene>
<keyword evidence="2" id="KW-1185">Reference proteome</keyword>
<protein>
    <submittedName>
        <fullName evidence="1">Uncharacterized protein</fullName>
    </submittedName>
</protein>
<evidence type="ECO:0000313" key="1">
    <source>
        <dbReference type="EMBL" id="EPA06202.1"/>
    </source>
</evidence>
<dbReference type="EMBL" id="AHJG01000092">
    <property type="protein sequence ID" value="EPA06202.1"/>
    <property type="molecule type" value="Genomic_DNA"/>
</dbReference>
<sequence>MDLLNYFSLYFDMLENSNESKFSWEEIRGLSWLILDDE</sequence>
<accession>S2EP18</accession>
<dbReference type="Proteomes" id="UP000014065">
    <property type="component" value="Unassembled WGS sequence"/>
</dbReference>
<proteinExistence type="predicted"/>